<dbReference type="InterPro" id="IPR000182">
    <property type="entry name" value="GNAT_dom"/>
</dbReference>
<keyword evidence="1" id="KW-0808">Transferase</keyword>
<dbReference type="PROSITE" id="PS51186">
    <property type="entry name" value="GNAT"/>
    <property type="match status" value="1"/>
</dbReference>
<protein>
    <submittedName>
        <fullName evidence="4">GNAT family N-acetyltransferase</fullName>
    </submittedName>
</protein>
<comment type="caution">
    <text evidence="4">The sequence shown here is derived from an EMBL/GenBank/DDBJ whole genome shotgun (WGS) entry which is preliminary data.</text>
</comment>
<sequence length="174" mass="19546">MQIREATRDDYAELTALYARMCEILGEEDFLPEGNKGGFPSGSMIVHAIERHEQFVGIEDGTIAAAYIMDHECDPAYDQVDWTVDAARDEVSILHALRVLPEFGGRGFAKQLVDHAIKTAKERGQRAIRLDCIEGNNIPQNMYRSFGFQYVGTVSITYPDIGVPRDFLVYELAL</sequence>
<dbReference type="PANTHER" id="PTHR43420">
    <property type="entry name" value="ACETYLTRANSFERASE"/>
    <property type="match status" value="1"/>
</dbReference>
<accession>A0A9D1A1F5</accession>
<dbReference type="GO" id="GO:0016747">
    <property type="term" value="F:acyltransferase activity, transferring groups other than amino-acyl groups"/>
    <property type="evidence" value="ECO:0007669"/>
    <property type="project" value="InterPro"/>
</dbReference>
<name>A0A9D1A1F5_9ACTN</name>
<keyword evidence="2" id="KW-0012">Acyltransferase</keyword>
<dbReference type="Proteomes" id="UP000824261">
    <property type="component" value="Unassembled WGS sequence"/>
</dbReference>
<reference evidence="4" key="1">
    <citation type="submission" date="2020-10" db="EMBL/GenBank/DDBJ databases">
        <authorList>
            <person name="Gilroy R."/>
        </authorList>
    </citation>
    <scope>NUCLEOTIDE SEQUENCE</scope>
    <source>
        <strain evidence="4">ChiGjej1B1-2707</strain>
    </source>
</reference>
<dbReference type="AlphaFoldDB" id="A0A9D1A1F5"/>
<dbReference type="CDD" id="cd04301">
    <property type="entry name" value="NAT_SF"/>
    <property type="match status" value="1"/>
</dbReference>
<evidence type="ECO:0000313" key="4">
    <source>
        <dbReference type="EMBL" id="HIR02334.1"/>
    </source>
</evidence>
<evidence type="ECO:0000259" key="3">
    <source>
        <dbReference type="PROSITE" id="PS51186"/>
    </source>
</evidence>
<dbReference type="Gene3D" id="3.40.630.30">
    <property type="match status" value="1"/>
</dbReference>
<reference evidence="4" key="2">
    <citation type="journal article" date="2021" name="PeerJ">
        <title>Extensive microbial diversity within the chicken gut microbiome revealed by metagenomics and culture.</title>
        <authorList>
            <person name="Gilroy R."/>
            <person name="Ravi A."/>
            <person name="Getino M."/>
            <person name="Pursley I."/>
            <person name="Horton D.L."/>
            <person name="Alikhan N.F."/>
            <person name="Baker D."/>
            <person name="Gharbi K."/>
            <person name="Hall N."/>
            <person name="Watson M."/>
            <person name="Adriaenssens E.M."/>
            <person name="Foster-Nyarko E."/>
            <person name="Jarju S."/>
            <person name="Secka A."/>
            <person name="Antonio M."/>
            <person name="Oren A."/>
            <person name="Chaudhuri R.R."/>
            <person name="La Ragione R."/>
            <person name="Hildebrand F."/>
            <person name="Pallen M.J."/>
        </authorList>
    </citation>
    <scope>NUCLEOTIDE SEQUENCE</scope>
    <source>
        <strain evidence="4">ChiGjej1B1-2707</strain>
    </source>
</reference>
<dbReference type="PANTHER" id="PTHR43420:SF44">
    <property type="entry name" value="ACETYLTRANSFERASE YPEA"/>
    <property type="match status" value="1"/>
</dbReference>
<dbReference type="EMBL" id="DVGB01000107">
    <property type="protein sequence ID" value="HIR02334.1"/>
    <property type="molecule type" value="Genomic_DNA"/>
</dbReference>
<dbReference type="InterPro" id="IPR016181">
    <property type="entry name" value="Acyl_CoA_acyltransferase"/>
</dbReference>
<organism evidence="4 5">
    <name type="scientific">Candidatus Aveggerthella stercoripullorum</name>
    <dbReference type="NCBI Taxonomy" id="2840688"/>
    <lineage>
        <taxon>Bacteria</taxon>
        <taxon>Bacillati</taxon>
        <taxon>Actinomycetota</taxon>
        <taxon>Coriobacteriia</taxon>
        <taxon>Eggerthellales</taxon>
        <taxon>Eggerthellaceae</taxon>
        <taxon>Eggerthellaceae incertae sedis</taxon>
        <taxon>Candidatus Aveggerthella</taxon>
    </lineage>
</organism>
<dbReference type="Pfam" id="PF00583">
    <property type="entry name" value="Acetyltransf_1"/>
    <property type="match status" value="1"/>
</dbReference>
<feature type="domain" description="N-acetyltransferase" evidence="3">
    <location>
        <begin position="1"/>
        <end position="174"/>
    </location>
</feature>
<gene>
    <name evidence="4" type="ORF">IAA69_08765</name>
</gene>
<evidence type="ECO:0000256" key="1">
    <source>
        <dbReference type="ARBA" id="ARBA00022679"/>
    </source>
</evidence>
<evidence type="ECO:0000313" key="5">
    <source>
        <dbReference type="Proteomes" id="UP000824261"/>
    </source>
</evidence>
<dbReference type="InterPro" id="IPR050680">
    <property type="entry name" value="YpeA/RimI_acetyltransf"/>
</dbReference>
<proteinExistence type="predicted"/>
<evidence type="ECO:0000256" key="2">
    <source>
        <dbReference type="ARBA" id="ARBA00023315"/>
    </source>
</evidence>
<dbReference type="SUPFAM" id="SSF55729">
    <property type="entry name" value="Acyl-CoA N-acyltransferases (Nat)"/>
    <property type="match status" value="1"/>
</dbReference>